<dbReference type="Gramene" id="Bo8g032260.1">
    <property type="protein sequence ID" value="Bo8g032260.1"/>
    <property type="gene ID" value="Bo8g032260"/>
</dbReference>
<evidence type="ECO:0000313" key="1">
    <source>
        <dbReference type="EnsemblPlants" id="Bo8g032260.1"/>
    </source>
</evidence>
<reference evidence="1" key="2">
    <citation type="submission" date="2015-03" db="UniProtKB">
        <authorList>
            <consortium name="EnsemblPlants"/>
        </authorList>
    </citation>
    <scope>IDENTIFICATION</scope>
</reference>
<organism evidence="1 2">
    <name type="scientific">Brassica oleracea var. oleracea</name>
    <dbReference type="NCBI Taxonomy" id="109376"/>
    <lineage>
        <taxon>Eukaryota</taxon>
        <taxon>Viridiplantae</taxon>
        <taxon>Streptophyta</taxon>
        <taxon>Embryophyta</taxon>
        <taxon>Tracheophyta</taxon>
        <taxon>Spermatophyta</taxon>
        <taxon>Magnoliopsida</taxon>
        <taxon>eudicotyledons</taxon>
        <taxon>Gunneridae</taxon>
        <taxon>Pentapetalae</taxon>
        <taxon>rosids</taxon>
        <taxon>malvids</taxon>
        <taxon>Brassicales</taxon>
        <taxon>Brassicaceae</taxon>
        <taxon>Brassiceae</taxon>
        <taxon>Brassica</taxon>
    </lineage>
</organism>
<evidence type="ECO:0000313" key="2">
    <source>
        <dbReference type="Proteomes" id="UP000032141"/>
    </source>
</evidence>
<dbReference type="AlphaFoldDB" id="A0A0D3DL90"/>
<dbReference type="HOGENOM" id="CLU_2530625_0_0_1"/>
<sequence length="84" mass="9472">MRPSSIDFSTVSPFSIHLSGRLSSPLLLRPFSTSPLFSTSQRSLLLRPFSTSLTVSLHPLDLLILLILFEIRDGFCNLRLGFFF</sequence>
<accession>A0A0D3DL90</accession>
<dbReference type="EnsemblPlants" id="Bo8g032260.1">
    <property type="protein sequence ID" value="Bo8g032260.1"/>
    <property type="gene ID" value="Bo8g032260"/>
</dbReference>
<reference evidence="1 2" key="1">
    <citation type="journal article" date="2014" name="Genome Biol.">
        <title>Transcriptome and methylome profiling reveals relics of genome dominance in the mesopolyploid Brassica oleracea.</title>
        <authorList>
            <person name="Parkin I.A."/>
            <person name="Koh C."/>
            <person name="Tang H."/>
            <person name="Robinson S.J."/>
            <person name="Kagale S."/>
            <person name="Clarke W.E."/>
            <person name="Town C.D."/>
            <person name="Nixon J."/>
            <person name="Krishnakumar V."/>
            <person name="Bidwell S.L."/>
            <person name="Denoeud F."/>
            <person name="Belcram H."/>
            <person name="Links M.G."/>
            <person name="Just J."/>
            <person name="Clarke C."/>
            <person name="Bender T."/>
            <person name="Huebert T."/>
            <person name="Mason A.S."/>
            <person name="Pires J.C."/>
            <person name="Barker G."/>
            <person name="Moore J."/>
            <person name="Walley P.G."/>
            <person name="Manoli S."/>
            <person name="Batley J."/>
            <person name="Edwards D."/>
            <person name="Nelson M.N."/>
            <person name="Wang X."/>
            <person name="Paterson A.H."/>
            <person name="King G."/>
            <person name="Bancroft I."/>
            <person name="Chalhoub B."/>
            <person name="Sharpe A.G."/>
        </authorList>
    </citation>
    <scope>NUCLEOTIDE SEQUENCE</scope>
    <source>
        <strain evidence="1 2">cv. TO1000</strain>
    </source>
</reference>
<proteinExistence type="predicted"/>
<keyword evidence="2" id="KW-1185">Reference proteome</keyword>
<dbReference type="Proteomes" id="UP000032141">
    <property type="component" value="Chromosome C8"/>
</dbReference>
<protein>
    <submittedName>
        <fullName evidence="1">Uncharacterized protein</fullName>
    </submittedName>
</protein>
<name>A0A0D3DL90_BRAOL</name>